<evidence type="ECO:0000313" key="2">
    <source>
        <dbReference type="EMBL" id="MFC3476573.1"/>
    </source>
</evidence>
<feature type="compositionally biased region" description="Low complexity" evidence="1">
    <location>
        <begin position="22"/>
        <end position="49"/>
    </location>
</feature>
<dbReference type="Pfam" id="PF25925">
    <property type="entry name" value="DUF7970"/>
    <property type="match status" value="1"/>
</dbReference>
<dbReference type="Proteomes" id="UP001595660">
    <property type="component" value="Unassembled WGS sequence"/>
</dbReference>
<reference evidence="2 3" key="1">
    <citation type="journal article" date="2019" name="Int. J. Syst. Evol. Microbiol.">
        <title>The Global Catalogue of Microorganisms (GCM) 10K type strain sequencing project: providing services to taxonomists for standard genome sequencing and annotation.</title>
        <authorList>
            <consortium name="The Broad Institute Genomics Platform"/>
            <consortium name="The Broad Institute Genome Sequencing Center for Infectious Disease"/>
            <person name="Wu L."/>
            <person name="Ma J."/>
        </authorList>
    </citation>
    <scope>NUCLEOTIDE SEQUENCE [LARGE SCALE GENOMIC DNA]</scope>
    <source>
        <strain evidence="2 3">CGMCC 1.12562</strain>
    </source>
</reference>
<feature type="region of interest" description="Disordered" evidence="1">
    <location>
        <begin position="1"/>
        <end position="61"/>
    </location>
</feature>
<protein>
    <submittedName>
        <fullName evidence="2">Uncharacterized protein</fullName>
    </submittedName>
</protein>
<gene>
    <name evidence="2" type="ORF">ACFOKC_02420</name>
</gene>
<dbReference type="InterPro" id="IPR058276">
    <property type="entry name" value="DUF7970"/>
</dbReference>
<dbReference type="GeneID" id="69117516"/>
<evidence type="ECO:0000256" key="1">
    <source>
        <dbReference type="SAM" id="MobiDB-lite"/>
    </source>
</evidence>
<organism evidence="2 3">
    <name type="scientific">Halobacterium litoreum</name>
    <dbReference type="NCBI Taxonomy" id="2039234"/>
    <lineage>
        <taxon>Archaea</taxon>
        <taxon>Methanobacteriati</taxon>
        <taxon>Methanobacteriota</taxon>
        <taxon>Stenosarchaea group</taxon>
        <taxon>Halobacteria</taxon>
        <taxon>Halobacteriales</taxon>
        <taxon>Halobacteriaceae</taxon>
        <taxon>Halobacterium</taxon>
    </lineage>
</organism>
<accession>A0ABD5NBD2</accession>
<dbReference type="RefSeq" id="WP_232572280.1">
    <property type="nucleotide sequence ID" value="NZ_CP089466.1"/>
</dbReference>
<sequence length="124" mass="13641">MGFDDLEAAEREHNADDESGEATEQSSAEAATETPTDAESGASDEASAEQPGFEFDDVKQSPMYARPEAWAELEDALDLEVVRELRETGIRNEAKRELHDAVLRVAARHPAEIADAVRDARRDD</sequence>
<dbReference type="EMBL" id="JBHRWN010000002">
    <property type="protein sequence ID" value="MFC3476573.1"/>
    <property type="molecule type" value="Genomic_DNA"/>
</dbReference>
<dbReference type="AlphaFoldDB" id="A0ABD5NBD2"/>
<name>A0ABD5NBD2_9EURY</name>
<evidence type="ECO:0000313" key="3">
    <source>
        <dbReference type="Proteomes" id="UP001595660"/>
    </source>
</evidence>
<proteinExistence type="predicted"/>
<comment type="caution">
    <text evidence="2">The sequence shown here is derived from an EMBL/GenBank/DDBJ whole genome shotgun (WGS) entry which is preliminary data.</text>
</comment>
<keyword evidence="3" id="KW-1185">Reference proteome</keyword>